<evidence type="ECO:0000256" key="4">
    <source>
        <dbReference type="ARBA" id="ARBA00022664"/>
    </source>
</evidence>
<dbReference type="Proteomes" id="UP000267251">
    <property type="component" value="Unassembled WGS sequence"/>
</dbReference>
<evidence type="ECO:0000313" key="5">
    <source>
        <dbReference type="EMBL" id="RKP14292.1"/>
    </source>
</evidence>
<dbReference type="PANTHER" id="PTHR16290">
    <property type="entry name" value="TRANSCRIPTION FACTOR SMIF DECAPPING ENZYME DCP1"/>
    <property type="match status" value="1"/>
</dbReference>
<evidence type="ECO:0000256" key="2">
    <source>
        <dbReference type="ARBA" id="ARBA00008778"/>
    </source>
</evidence>
<protein>
    <recommendedName>
        <fullName evidence="7">Dcp1-like decapping</fullName>
    </recommendedName>
</protein>
<sequence>MNADARVALNLRVLKRHDKCIRRIVDSTSFAVVYTFSRETKEWTKAGVEGTLFLVERSVSPLYGFFIMNRLGLENFSASLNRSMEIILTPEFVIYQNDTGKVYGLWAYEATDRERIGNMLIE</sequence>
<dbReference type="EMBL" id="KZ987855">
    <property type="protein sequence ID" value="RKP14292.1"/>
    <property type="molecule type" value="Genomic_DNA"/>
</dbReference>
<dbReference type="Pfam" id="PF06058">
    <property type="entry name" value="DCP1"/>
    <property type="match status" value="1"/>
</dbReference>
<evidence type="ECO:0000256" key="1">
    <source>
        <dbReference type="ARBA" id="ARBA00004496"/>
    </source>
</evidence>
<accession>A0A4P9Y692</accession>
<keyword evidence="6" id="KW-1185">Reference proteome</keyword>
<reference evidence="6" key="1">
    <citation type="journal article" date="2018" name="Nat. Microbiol.">
        <title>Leveraging single-cell genomics to expand the fungal tree of life.</title>
        <authorList>
            <person name="Ahrendt S.R."/>
            <person name="Quandt C.A."/>
            <person name="Ciobanu D."/>
            <person name="Clum A."/>
            <person name="Salamov A."/>
            <person name="Andreopoulos B."/>
            <person name="Cheng J.F."/>
            <person name="Woyke T."/>
            <person name="Pelin A."/>
            <person name="Henrissat B."/>
            <person name="Reynolds N.K."/>
            <person name="Benny G.L."/>
            <person name="Smith M.E."/>
            <person name="James T.Y."/>
            <person name="Grigoriev I.V."/>
        </authorList>
    </citation>
    <scope>NUCLEOTIDE SEQUENCE [LARGE SCALE GENOMIC DNA]</scope>
</reference>
<comment type="subcellular location">
    <subcellularLocation>
        <location evidence="1">Cytoplasm</location>
    </subcellularLocation>
</comment>
<evidence type="ECO:0000313" key="6">
    <source>
        <dbReference type="Proteomes" id="UP000267251"/>
    </source>
</evidence>
<dbReference type="PANTHER" id="PTHR16290:SF0">
    <property type="entry name" value="DECAPPING PROTEIN 1, ISOFORM A"/>
    <property type="match status" value="1"/>
</dbReference>
<keyword evidence="3" id="KW-0963">Cytoplasm</keyword>
<name>A0A4P9Y692_9FUNG</name>
<dbReference type="GO" id="GO:0031087">
    <property type="term" value="P:deadenylation-independent decapping of nuclear-transcribed mRNA"/>
    <property type="evidence" value="ECO:0007669"/>
    <property type="project" value="TreeGrafter"/>
</dbReference>
<gene>
    <name evidence="5" type="ORF">BJ684DRAFT_8820</name>
</gene>
<dbReference type="CDD" id="cd13182">
    <property type="entry name" value="EVH1-like_Dcp1"/>
    <property type="match status" value="1"/>
</dbReference>
<proteinExistence type="inferred from homology"/>
<dbReference type="GO" id="GO:0000290">
    <property type="term" value="P:deadenylation-dependent decapping of nuclear-transcribed mRNA"/>
    <property type="evidence" value="ECO:0007669"/>
    <property type="project" value="InterPro"/>
</dbReference>
<dbReference type="InterPro" id="IPR011993">
    <property type="entry name" value="PH-like_dom_sf"/>
</dbReference>
<evidence type="ECO:0000256" key="3">
    <source>
        <dbReference type="ARBA" id="ARBA00022490"/>
    </source>
</evidence>
<dbReference type="GO" id="GO:0008047">
    <property type="term" value="F:enzyme activator activity"/>
    <property type="evidence" value="ECO:0007669"/>
    <property type="project" value="InterPro"/>
</dbReference>
<dbReference type="Gene3D" id="2.30.29.30">
    <property type="entry name" value="Pleckstrin-homology domain (PH domain)/Phosphotyrosine-binding domain (PTB)"/>
    <property type="match status" value="1"/>
</dbReference>
<dbReference type="OrthoDB" id="440673at2759"/>
<dbReference type="GO" id="GO:0003729">
    <property type="term" value="F:mRNA binding"/>
    <property type="evidence" value="ECO:0007669"/>
    <property type="project" value="TreeGrafter"/>
</dbReference>
<dbReference type="AlphaFoldDB" id="A0A4P9Y692"/>
<evidence type="ECO:0008006" key="7">
    <source>
        <dbReference type="Google" id="ProtNLM"/>
    </source>
</evidence>
<comment type="similarity">
    <text evidence="2">Belongs to the DCP1 family.</text>
</comment>
<organism evidence="5 6">
    <name type="scientific">Piptocephalis cylindrospora</name>
    <dbReference type="NCBI Taxonomy" id="1907219"/>
    <lineage>
        <taxon>Eukaryota</taxon>
        <taxon>Fungi</taxon>
        <taxon>Fungi incertae sedis</taxon>
        <taxon>Zoopagomycota</taxon>
        <taxon>Zoopagomycotina</taxon>
        <taxon>Zoopagomycetes</taxon>
        <taxon>Zoopagales</taxon>
        <taxon>Piptocephalidaceae</taxon>
        <taxon>Piptocephalis</taxon>
    </lineage>
</organism>
<dbReference type="GO" id="GO:0006397">
    <property type="term" value="P:mRNA processing"/>
    <property type="evidence" value="ECO:0007669"/>
    <property type="project" value="UniProtKB-KW"/>
</dbReference>
<keyword evidence="4" id="KW-0507">mRNA processing</keyword>
<dbReference type="SUPFAM" id="SSF50729">
    <property type="entry name" value="PH domain-like"/>
    <property type="match status" value="1"/>
</dbReference>
<dbReference type="GO" id="GO:0000932">
    <property type="term" value="C:P-body"/>
    <property type="evidence" value="ECO:0007669"/>
    <property type="project" value="TreeGrafter"/>
</dbReference>
<dbReference type="InterPro" id="IPR010334">
    <property type="entry name" value="Dcp1"/>
</dbReference>